<organism evidence="2 3">
    <name type="scientific">Elysia marginata</name>
    <dbReference type="NCBI Taxonomy" id="1093978"/>
    <lineage>
        <taxon>Eukaryota</taxon>
        <taxon>Metazoa</taxon>
        <taxon>Spiralia</taxon>
        <taxon>Lophotrochozoa</taxon>
        <taxon>Mollusca</taxon>
        <taxon>Gastropoda</taxon>
        <taxon>Heterobranchia</taxon>
        <taxon>Euthyneura</taxon>
        <taxon>Panpulmonata</taxon>
        <taxon>Sacoglossa</taxon>
        <taxon>Placobranchoidea</taxon>
        <taxon>Plakobranchidae</taxon>
        <taxon>Elysia</taxon>
    </lineage>
</organism>
<evidence type="ECO:0000313" key="3">
    <source>
        <dbReference type="Proteomes" id="UP000762676"/>
    </source>
</evidence>
<name>A0AAV4F8I9_9GAST</name>
<accession>A0AAV4F8I9</accession>
<feature type="compositionally biased region" description="Polar residues" evidence="1">
    <location>
        <begin position="149"/>
        <end position="166"/>
    </location>
</feature>
<sequence length="166" mass="20000">MKVNSEYLDQTCYMTYHLIKVNSEYLDKTYYMTYHLMKVNSEYLDKTYFMTYHLMKVNSGYLDKTYYRTYHLMKVNSGYLDKTYYRADHLMKVNSESLDHLQKLQISIFFFFCKLNSNTKRFNASRLSVCVCCWLMIRSNYERSEGDHSQSSTRENVATLSYEQSL</sequence>
<reference evidence="2 3" key="1">
    <citation type="journal article" date="2021" name="Elife">
        <title>Chloroplast acquisition without the gene transfer in kleptoplastic sea slugs, Plakobranchus ocellatus.</title>
        <authorList>
            <person name="Maeda T."/>
            <person name="Takahashi S."/>
            <person name="Yoshida T."/>
            <person name="Shimamura S."/>
            <person name="Takaki Y."/>
            <person name="Nagai Y."/>
            <person name="Toyoda A."/>
            <person name="Suzuki Y."/>
            <person name="Arimoto A."/>
            <person name="Ishii H."/>
            <person name="Satoh N."/>
            <person name="Nishiyama T."/>
            <person name="Hasebe M."/>
            <person name="Maruyama T."/>
            <person name="Minagawa J."/>
            <person name="Obokata J."/>
            <person name="Shigenobu S."/>
        </authorList>
    </citation>
    <scope>NUCLEOTIDE SEQUENCE [LARGE SCALE GENOMIC DNA]</scope>
</reference>
<protein>
    <submittedName>
        <fullName evidence="2">Uncharacterized protein</fullName>
    </submittedName>
</protein>
<dbReference type="EMBL" id="BMAT01004148">
    <property type="protein sequence ID" value="GFR69279.1"/>
    <property type="molecule type" value="Genomic_DNA"/>
</dbReference>
<gene>
    <name evidence="2" type="ORF">ElyMa_002045700</name>
</gene>
<keyword evidence="3" id="KW-1185">Reference proteome</keyword>
<dbReference type="AlphaFoldDB" id="A0AAV4F8I9"/>
<evidence type="ECO:0000313" key="2">
    <source>
        <dbReference type="EMBL" id="GFR69279.1"/>
    </source>
</evidence>
<comment type="caution">
    <text evidence="2">The sequence shown here is derived from an EMBL/GenBank/DDBJ whole genome shotgun (WGS) entry which is preliminary data.</text>
</comment>
<dbReference type="Proteomes" id="UP000762676">
    <property type="component" value="Unassembled WGS sequence"/>
</dbReference>
<feature type="region of interest" description="Disordered" evidence="1">
    <location>
        <begin position="145"/>
        <end position="166"/>
    </location>
</feature>
<proteinExistence type="predicted"/>
<evidence type="ECO:0000256" key="1">
    <source>
        <dbReference type="SAM" id="MobiDB-lite"/>
    </source>
</evidence>